<accession>A0A9P6D9C4</accession>
<reference evidence="1" key="1">
    <citation type="submission" date="2020-11" db="EMBL/GenBank/DDBJ databases">
        <authorList>
            <consortium name="DOE Joint Genome Institute"/>
            <person name="Ahrendt S."/>
            <person name="Riley R."/>
            <person name="Andreopoulos W."/>
            <person name="Labutti K."/>
            <person name="Pangilinan J."/>
            <person name="Ruiz-Duenas F.J."/>
            <person name="Barrasa J.M."/>
            <person name="Sanchez-Garcia M."/>
            <person name="Camarero S."/>
            <person name="Miyauchi S."/>
            <person name="Serrano A."/>
            <person name="Linde D."/>
            <person name="Babiker R."/>
            <person name="Drula E."/>
            <person name="Ayuso-Fernandez I."/>
            <person name="Pacheco R."/>
            <person name="Padilla G."/>
            <person name="Ferreira P."/>
            <person name="Barriuso J."/>
            <person name="Kellner H."/>
            <person name="Castanera R."/>
            <person name="Alfaro M."/>
            <person name="Ramirez L."/>
            <person name="Pisabarro A.G."/>
            <person name="Kuo A."/>
            <person name="Tritt A."/>
            <person name="Lipzen A."/>
            <person name="He G."/>
            <person name="Yan M."/>
            <person name="Ng V."/>
            <person name="Cullen D."/>
            <person name="Martin F."/>
            <person name="Rosso M.-N."/>
            <person name="Henrissat B."/>
            <person name="Hibbett D."/>
            <person name="Martinez A.T."/>
            <person name="Grigoriev I.V."/>
        </authorList>
    </citation>
    <scope>NUCLEOTIDE SEQUENCE</scope>
    <source>
        <strain evidence="1">ATCC 90797</strain>
    </source>
</reference>
<proteinExistence type="predicted"/>
<sequence length="250" mass="27937">MGIKAKLDQLNPTKPLTMGEGDIDAGILWDWFNKCKAFFHHKNLTTDNCIVLVTWDTLEVNMDQELAHECNRENMNSITLFQDWLKEVKRLDKHHRQHLKEIEHTLAKINVKTTTTCTLPLCTPFQNKNTPASSSTPSSTFVPISKLLDSKRALLIENGGCYKCRHFWTGHVGARCTVPPIDGSKYKTLTARDVPPWPVNYSTHGNVSRTAVVALLQAQSNNSDKAENMLPTNDSVNAVVAVMPKAKGLS</sequence>
<gene>
    <name evidence="1" type="ORF">BDN71DRAFT_1436795</name>
</gene>
<comment type="caution">
    <text evidence="1">The sequence shown here is derived from an EMBL/GenBank/DDBJ whole genome shotgun (WGS) entry which is preliminary data.</text>
</comment>
<dbReference type="OrthoDB" id="2369050at2759"/>
<dbReference type="AlphaFoldDB" id="A0A9P6D9C4"/>
<evidence type="ECO:0000313" key="1">
    <source>
        <dbReference type="EMBL" id="KAF9487508.1"/>
    </source>
</evidence>
<name>A0A9P6D9C4_PLEER</name>
<evidence type="ECO:0000313" key="2">
    <source>
        <dbReference type="Proteomes" id="UP000807025"/>
    </source>
</evidence>
<dbReference type="Proteomes" id="UP000807025">
    <property type="component" value="Unassembled WGS sequence"/>
</dbReference>
<keyword evidence="2" id="KW-1185">Reference proteome</keyword>
<organism evidence="1 2">
    <name type="scientific">Pleurotus eryngii</name>
    <name type="common">Boletus of the steppes</name>
    <dbReference type="NCBI Taxonomy" id="5323"/>
    <lineage>
        <taxon>Eukaryota</taxon>
        <taxon>Fungi</taxon>
        <taxon>Dikarya</taxon>
        <taxon>Basidiomycota</taxon>
        <taxon>Agaricomycotina</taxon>
        <taxon>Agaricomycetes</taxon>
        <taxon>Agaricomycetidae</taxon>
        <taxon>Agaricales</taxon>
        <taxon>Pleurotineae</taxon>
        <taxon>Pleurotaceae</taxon>
        <taxon>Pleurotus</taxon>
    </lineage>
</organism>
<protein>
    <submittedName>
        <fullName evidence="1">Uncharacterized protein</fullName>
    </submittedName>
</protein>
<dbReference type="EMBL" id="MU154771">
    <property type="protein sequence ID" value="KAF9487508.1"/>
    <property type="molecule type" value="Genomic_DNA"/>
</dbReference>